<reference evidence="2" key="1">
    <citation type="submission" date="2020-01" db="EMBL/GenBank/DDBJ databases">
        <authorList>
            <person name="Mishra B."/>
        </authorList>
    </citation>
    <scope>NUCLEOTIDE SEQUENCE [LARGE SCALE GENOMIC DNA]</scope>
</reference>
<evidence type="ECO:0000313" key="2">
    <source>
        <dbReference type="EMBL" id="CAA7054744.1"/>
    </source>
</evidence>
<evidence type="ECO:0000256" key="1">
    <source>
        <dbReference type="SAM" id="MobiDB-lite"/>
    </source>
</evidence>
<accession>A0A6D2KCK5</accession>
<feature type="compositionally biased region" description="Acidic residues" evidence="1">
    <location>
        <begin position="64"/>
        <end position="81"/>
    </location>
</feature>
<gene>
    <name evidence="2" type="ORF">MERR_LOCUS41980</name>
</gene>
<dbReference type="EMBL" id="CACVBM020001587">
    <property type="protein sequence ID" value="CAA7054744.1"/>
    <property type="molecule type" value="Genomic_DNA"/>
</dbReference>
<name>A0A6D2KCK5_9BRAS</name>
<proteinExistence type="predicted"/>
<dbReference type="AlphaFoldDB" id="A0A6D2KCK5"/>
<organism evidence="2 3">
    <name type="scientific">Microthlaspi erraticum</name>
    <dbReference type="NCBI Taxonomy" id="1685480"/>
    <lineage>
        <taxon>Eukaryota</taxon>
        <taxon>Viridiplantae</taxon>
        <taxon>Streptophyta</taxon>
        <taxon>Embryophyta</taxon>
        <taxon>Tracheophyta</taxon>
        <taxon>Spermatophyta</taxon>
        <taxon>Magnoliopsida</taxon>
        <taxon>eudicotyledons</taxon>
        <taxon>Gunneridae</taxon>
        <taxon>Pentapetalae</taxon>
        <taxon>rosids</taxon>
        <taxon>malvids</taxon>
        <taxon>Brassicales</taxon>
        <taxon>Brassicaceae</taxon>
        <taxon>Coluteocarpeae</taxon>
        <taxon>Microthlaspi</taxon>
    </lineage>
</organism>
<protein>
    <submittedName>
        <fullName evidence="2">Uncharacterized protein</fullName>
    </submittedName>
</protein>
<evidence type="ECO:0000313" key="3">
    <source>
        <dbReference type="Proteomes" id="UP000467841"/>
    </source>
</evidence>
<dbReference type="Proteomes" id="UP000467841">
    <property type="component" value="Unassembled WGS sequence"/>
</dbReference>
<sequence length="104" mass="12009">MIDLSTLSLKHLGIVYNRLSSLEGVVYPKYKSERSRTPNLPPFPCNAARAIQKKGFTRLVHEEKEEEEKQEYEEDYEDEEAEKQSIDINTSPKHSKTMPISVDP</sequence>
<feature type="region of interest" description="Disordered" evidence="1">
    <location>
        <begin position="56"/>
        <end position="104"/>
    </location>
</feature>
<keyword evidence="3" id="KW-1185">Reference proteome</keyword>
<comment type="caution">
    <text evidence="2">The sequence shown here is derived from an EMBL/GenBank/DDBJ whole genome shotgun (WGS) entry which is preliminary data.</text>
</comment>